<dbReference type="PROSITE" id="PS51318">
    <property type="entry name" value="TAT"/>
    <property type="match status" value="1"/>
</dbReference>
<accession>A0A0H5NMH8</accession>
<dbReference type="EMBL" id="LN868938">
    <property type="protein sequence ID" value="CRY76688.1"/>
    <property type="molecule type" value="Genomic_DNA"/>
</dbReference>
<dbReference type="AlphaFoldDB" id="A0A0H5NMH8"/>
<dbReference type="SUPFAM" id="SSF53850">
    <property type="entry name" value="Periplasmic binding protein-like II"/>
    <property type="match status" value="1"/>
</dbReference>
<evidence type="ECO:0000256" key="4">
    <source>
        <dbReference type="ARBA" id="ARBA00022519"/>
    </source>
</evidence>
<dbReference type="PANTHER" id="PTHR30024">
    <property type="entry name" value="ALIPHATIC SULFONATES-BINDING PROTEIN-RELATED"/>
    <property type="match status" value="1"/>
</dbReference>
<proteinExistence type="inferred from homology"/>
<dbReference type="Gene3D" id="3.40.190.10">
    <property type="entry name" value="Periplasmic binding protein-like II"/>
    <property type="match status" value="2"/>
</dbReference>
<dbReference type="InterPro" id="IPR006311">
    <property type="entry name" value="TAT_signal"/>
</dbReference>
<evidence type="ECO:0000256" key="6">
    <source>
        <dbReference type="ARBA" id="ARBA00024031"/>
    </source>
</evidence>
<evidence type="ECO:0000256" key="3">
    <source>
        <dbReference type="ARBA" id="ARBA00022475"/>
    </source>
</evidence>
<keyword evidence="7" id="KW-0732">Signal</keyword>
<keyword evidence="5" id="KW-0472">Membrane</keyword>
<dbReference type="GO" id="GO:0005886">
    <property type="term" value="C:plasma membrane"/>
    <property type="evidence" value="ECO:0007669"/>
    <property type="project" value="UniProtKB-SubCell"/>
</dbReference>
<dbReference type="GeneID" id="61132885"/>
<protein>
    <submittedName>
        <fullName evidence="8">Nitrate transport protein NrtA</fullName>
    </submittedName>
</protein>
<feature type="chain" id="PRO_5038552152" evidence="7">
    <location>
        <begin position="20"/>
        <end position="386"/>
    </location>
</feature>
<sequence>MSGLSRRALLCGCAGLVAAGGVAGLTDLARAAGGDRVDTTGPLRIGYLPITDAAPLLVAHGAGTVAPGTVAAAKPVLFRSWAALAEAFLSRQVDVVHLLMPMAVQLRYGLGADVRVLGWNHTNGSALTVAPHITEPEQLAGTQVAIPFWWSIHNILIQRYLRAHGLRPVIRRAASRADRSVELIVMSPSDMVPALANGSIAGYTVADPFNAAAQVRGIGRIHRYLGDLWRDHACCALVVHQDLLDRRPEVAQALTDGIVAAQRRIDTDRAATAKLLAGTYLPQPLPAITTALTYPQPPPLRHPDWQPQRIGFQAFPFPSFTAALVAAMPDTVVDGDTRFLSRLDPDRVHGELVDDRFVRTTLARAGGPAAVGLPDSLTRTEEIDPS</sequence>
<keyword evidence="4" id="KW-0997">Cell inner membrane</keyword>
<evidence type="ECO:0000256" key="7">
    <source>
        <dbReference type="SAM" id="SignalP"/>
    </source>
</evidence>
<dbReference type="CDD" id="cd13553">
    <property type="entry name" value="PBP2_NrtA_CpmA_like"/>
    <property type="match status" value="1"/>
</dbReference>
<reference evidence="9" key="1">
    <citation type="submission" date="2015-03" db="EMBL/GenBank/DDBJ databases">
        <authorList>
            <consortium name="Pathogen Informatics"/>
        </authorList>
    </citation>
    <scope>NUCLEOTIDE SEQUENCE [LARGE SCALE GENOMIC DNA]</scope>
    <source>
        <strain evidence="9">NCTC11134</strain>
    </source>
</reference>
<organism evidence="8 9">
    <name type="scientific">Nocardia farcinica</name>
    <dbReference type="NCBI Taxonomy" id="37329"/>
    <lineage>
        <taxon>Bacteria</taxon>
        <taxon>Bacillati</taxon>
        <taxon>Actinomycetota</taxon>
        <taxon>Actinomycetes</taxon>
        <taxon>Mycobacteriales</taxon>
        <taxon>Nocardiaceae</taxon>
        <taxon>Nocardia</taxon>
    </lineage>
</organism>
<evidence type="ECO:0000313" key="9">
    <source>
        <dbReference type="Proteomes" id="UP000057820"/>
    </source>
</evidence>
<evidence type="ECO:0000313" key="8">
    <source>
        <dbReference type="EMBL" id="CRY76688.1"/>
    </source>
</evidence>
<feature type="signal peptide" evidence="7">
    <location>
        <begin position="1"/>
        <end position="19"/>
    </location>
</feature>
<comment type="subcellular location">
    <subcellularLocation>
        <location evidence="1">Cell inner membrane</location>
    </subcellularLocation>
</comment>
<keyword evidence="3" id="KW-1003">Cell membrane</keyword>
<dbReference type="Pfam" id="PF13379">
    <property type="entry name" value="NMT1_2"/>
    <property type="match status" value="1"/>
</dbReference>
<dbReference type="OMA" id="NQQAVFK"/>
<dbReference type="Proteomes" id="UP000057820">
    <property type="component" value="Chromosome 1"/>
</dbReference>
<dbReference type="KEGG" id="nfr:ERS450000_01979"/>
<dbReference type="PANTHER" id="PTHR30024:SF43">
    <property type="entry name" value="BLL4572 PROTEIN"/>
    <property type="match status" value="1"/>
</dbReference>
<dbReference type="RefSeq" id="WP_011208654.1">
    <property type="nucleotide sequence ID" value="NZ_CAACYE020000001.1"/>
</dbReference>
<comment type="similarity">
    <text evidence="6">Belongs to the CmpA/NrtA family.</text>
</comment>
<evidence type="ECO:0000256" key="2">
    <source>
        <dbReference type="ARBA" id="ARBA00022448"/>
    </source>
</evidence>
<evidence type="ECO:0000256" key="5">
    <source>
        <dbReference type="ARBA" id="ARBA00023136"/>
    </source>
</evidence>
<name>A0A0H5NMH8_NOCFR</name>
<keyword evidence="2" id="KW-0813">Transport</keyword>
<gene>
    <name evidence="8" type="primary">nrtA</name>
    <name evidence="8" type="ORF">ERS450000_01979</name>
</gene>
<dbReference type="InterPro" id="IPR044527">
    <property type="entry name" value="NrtA/CpmA_ABC-bd_dom"/>
</dbReference>
<evidence type="ECO:0000256" key="1">
    <source>
        <dbReference type="ARBA" id="ARBA00004533"/>
    </source>
</evidence>